<name>A0ABV6RYZ8_9GAMM</name>
<dbReference type="PANTHER" id="PTHR43394">
    <property type="entry name" value="ATP-DEPENDENT PERMEASE MDL1, MITOCHONDRIAL"/>
    <property type="match status" value="1"/>
</dbReference>
<evidence type="ECO:0000256" key="7">
    <source>
        <dbReference type="SAM" id="Phobius"/>
    </source>
</evidence>
<dbReference type="Gene3D" id="1.20.1560.10">
    <property type="entry name" value="ABC transporter type 1, transmembrane domain"/>
    <property type="match status" value="1"/>
</dbReference>
<dbReference type="InterPro" id="IPR027417">
    <property type="entry name" value="P-loop_NTPase"/>
</dbReference>
<feature type="domain" description="ABC transporter" evidence="8">
    <location>
        <begin position="340"/>
        <end position="574"/>
    </location>
</feature>
<gene>
    <name evidence="10" type="ORF">ACFFGH_25090</name>
</gene>
<dbReference type="InterPro" id="IPR039421">
    <property type="entry name" value="Type_1_exporter"/>
</dbReference>
<protein>
    <submittedName>
        <fullName evidence="10">ABC transporter ATP-binding protein</fullName>
    </submittedName>
</protein>
<evidence type="ECO:0000256" key="6">
    <source>
        <dbReference type="ARBA" id="ARBA00023136"/>
    </source>
</evidence>
<reference evidence="10 11" key="1">
    <citation type="submission" date="2024-09" db="EMBL/GenBank/DDBJ databases">
        <authorList>
            <person name="Sun Q."/>
            <person name="Mori K."/>
        </authorList>
    </citation>
    <scope>NUCLEOTIDE SEQUENCE [LARGE SCALE GENOMIC DNA]</scope>
    <source>
        <strain evidence="10 11">KCTC 23076</strain>
    </source>
</reference>
<dbReference type="RefSeq" id="WP_386673447.1">
    <property type="nucleotide sequence ID" value="NZ_JBHLTG010000007.1"/>
</dbReference>
<evidence type="ECO:0000256" key="5">
    <source>
        <dbReference type="ARBA" id="ARBA00022989"/>
    </source>
</evidence>
<feature type="transmembrane region" description="Helical" evidence="7">
    <location>
        <begin position="250"/>
        <end position="274"/>
    </location>
</feature>
<dbReference type="InterPro" id="IPR003439">
    <property type="entry name" value="ABC_transporter-like_ATP-bd"/>
</dbReference>
<keyword evidence="5 7" id="KW-1133">Transmembrane helix</keyword>
<dbReference type="Pfam" id="PF00005">
    <property type="entry name" value="ABC_tran"/>
    <property type="match status" value="1"/>
</dbReference>
<organism evidence="10 11">
    <name type="scientific">Lysobacter korlensis</name>
    <dbReference type="NCBI Taxonomy" id="553636"/>
    <lineage>
        <taxon>Bacteria</taxon>
        <taxon>Pseudomonadati</taxon>
        <taxon>Pseudomonadota</taxon>
        <taxon>Gammaproteobacteria</taxon>
        <taxon>Lysobacterales</taxon>
        <taxon>Lysobacteraceae</taxon>
        <taxon>Lysobacter</taxon>
    </lineage>
</organism>
<accession>A0ABV6RYZ8</accession>
<dbReference type="Pfam" id="PF00664">
    <property type="entry name" value="ABC_membrane"/>
    <property type="match status" value="1"/>
</dbReference>
<dbReference type="CDD" id="cd07346">
    <property type="entry name" value="ABC_6TM_exporters"/>
    <property type="match status" value="1"/>
</dbReference>
<keyword evidence="4 10" id="KW-0067">ATP-binding</keyword>
<evidence type="ECO:0000256" key="4">
    <source>
        <dbReference type="ARBA" id="ARBA00022840"/>
    </source>
</evidence>
<comment type="subcellular location">
    <subcellularLocation>
        <location evidence="1">Cell membrane</location>
        <topology evidence="1">Multi-pass membrane protein</topology>
    </subcellularLocation>
</comment>
<keyword evidence="2 7" id="KW-0812">Transmembrane</keyword>
<feature type="transmembrane region" description="Helical" evidence="7">
    <location>
        <begin position="63"/>
        <end position="82"/>
    </location>
</feature>
<evidence type="ECO:0000256" key="1">
    <source>
        <dbReference type="ARBA" id="ARBA00004651"/>
    </source>
</evidence>
<feature type="transmembrane region" description="Helical" evidence="7">
    <location>
        <begin position="169"/>
        <end position="186"/>
    </location>
</feature>
<keyword evidence="11" id="KW-1185">Reference proteome</keyword>
<evidence type="ECO:0000313" key="11">
    <source>
        <dbReference type="Proteomes" id="UP001589896"/>
    </source>
</evidence>
<dbReference type="SMART" id="SM00382">
    <property type="entry name" value="AAA"/>
    <property type="match status" value="1"/>
</dbReference>
<dbReference type="InterPro" id="IPR036640">
    <property type="entry name" value="ABC1_TM_sf"/>
</dbReference>
<keyword evidence="6 7" id="KW-0472">Membrane</keyword>
<evidence type="ECO:0000259" key="8">
    <source>
        <dbReference type="PROSITE" id="PS50893"/>
    </source>
</evidence>
<dbReference type="PANTHER" id="PTHR43394:SF1">
    <property type="entry name" value="ATP-BINDING CASSETTE SUB-FAMILY B MEMBER 10, MITOCHONDRIAL"/>
    <property type="match status" value="1"/>
</dbReference>
<dbReference type="Proteomes" id="UP001589896">
    <property type="component" value="Unassembled WGS sequence"/>
</dbReference>
<dbReference type="GO" id="GO:0005524">
    <property type="term" value="F:ATP binding"/>
    <property type="evidence" value="ECO:0007669"/>
    <property type="project" value="UniProtKB-KW"/>
</dbReference>
<evidence type="ECO:0000256" key="2">
    <source>
        <dbReference type="ARBA" id="ARBA00022692"/>
    </source>
</evidence>
<dbReference type="InterPro" id="IPR011527">
    <property type="entry name" value="ABC1_TM_dom"/>
</dbReference>
<comment type="caution">
    <text evidence="10">The sequence shown here is derived from an EMBL/GenBank/DDBJ whole genome shotgun (WGS) entry which is preliminary data.</text>
</comment>
<dbReference type="SUPFAM" id="SSF90123">
    <property type="entry name" value="ABC transporter transmembrane region"/>
    <property type="match status" value="1"/>
</dbReference>
<feature type="domain" description="ABC transmembrane type-1" evidence="9">
    <location>
        <begin position="28"/>
        <end position="309"/>
    </location>
</feature>
<keyword evidence="3" id="KW-0547">Nucleotide-binding</keyword>
<dbReference type="PROSITE" id="PS50929">
    <property type="entry name" value="ABC_TM1F"/>
    <property type="match status" value="1"/>
</dbReference>
<dbReference type="SUPFAM" id="SSF52540">
    <property type="entry name" value="P-loop containing nucleoside triphosphate hydrolases"/>
    <property type="match status" value="1"/>
</dbReference>
<evidence type="ECO:0000256" key="3">
    <source>
        <dbReference type="ARBA" id="ARBA00022741"/>
    </source>
</evidence>
<evidence type="ECO:0000259" key="9">
    <source>
        <dbReference type="PROSITE" id="PS50929"/>
    </source>
</evidence>
<proteinExistence type="predicted"/>
<feature type="transmembrane region" description="Helical" evidence="7">
    <location>
        <begin position="25"/>
        <end position="43"/>
    </location>
</feature>
<dbReference type="PROSITE" id="PS50893">
    <property type="entry name" value="ABC_TRANSPORTER_2"/>
    <property type="match status" value="1"/>
</dbReference>
<sequence>MLLPIADLGHVRATAGRLIRRHWRALSVVLLLHLVAALCGLVAPRAVGILVDALTRGTATATGVNVFLAVVAGAVLAQAVLIRFAQRQSMVLGETVFARLREEFMAVVSRLPLSTVERAGTGDLLSRTTHDIESVARTVRFGVPRVLVASITSVLIFVAAIATHPLLGIAMFAGVPLLLLSTRWYLRRSGPAYQRQLASYARLSGSVSETVEGARTIDALSLAPAQREKIDAALSERLESERGTLRLRMVWFPSADFSFLLPVIVVIAWGAVLLDAGNATIGQITTVALYAMQLVAPVSELIMWMNEIQIGTTALSRIVGVEQVPADRQQSGRRPADEHVVVDDVRYAYRPGHDVLHGIGLDLEIGERVAIVGPSGSGKSTLGRLLAGIHGPSGGSVTVGGVPLLELPVDDLRRHVALVTQEHHVFVGTIAQNLRLAAPGASEAELEEALQVVGALEWVRAMPQGLATGVGSGGVVLTPAQAQQVALARLVLLDPHTLVLDEATSLLDPRAARDLESAMSRLLEGRTVVAIAHRLHTAHDADRVAVLQGGRIVELGPHDRLVAAGGEYASLWASWHSEESGHA</sequence>
<feature type="transmembrane region" description="Helical" evidence="7">
    <location>
        <begin position="146"/>
        <end position="163"/>
    </location>
</feature>
<evidence type="ECO:0000313" key="10">
    <source>
        <dbReference type="EMBL" id="MFC0681118.1"/>
    </source>
</evidence>
<dbReference type="EMBL" id="JBHLTG010000007">
    <property type="protein sequence ID" value="MFC0681118.1"/>
    <property type="molecule type" value="Genomic_DNA"/>
</dbReference>
<dbReference type="Gene3D" id="3.40.50.300">
    <property type="entry name" value="P-loop containing nucleotide triphosphate hydrolases"/>
    <property type="match status" value="1"/>
</dbReference>
<dbReference type="InterPro" id="IPR003593">
    <property type="entry name" value="AAA+_ATPase"/>
</dbReference>